<dbReference type="Gene3D" id="3.40.50.1980">
    <property type="entry name" value="Nitrogenase molybdenum iron protein domain"/>
    <property type="match status" value="2"/>
</dbReference>
<dbReference type="PANTHER" id="PTHR30532:SF28">
    <property type="entry name" value="PETROBACTIN-BINDING PROTEIN YCLQ"/>
    <property type="match status" value="1"/>
</dbReference>
<feature type="domain" description="Fe/B12 periplasmic-binding" evidence="6">
    <location>
        <begin position="63"/>
        <end position="327"/>
    </location>
</feature>
<organism evidence="7 8">
    <name type="scientific">Demequina lignilytica</name>
    <dbReference type="NCBI Taxonomy" id="3051663"/>
    <lineage>
        <taxon>Bacteria</taxon>
        <taxon>Bacillati</taxon>
        <taxon>Actinomycetota</taxon>
        <taxon>Actinomycetes</taxon>
        <taxon>Micrococcales</taxon>
        <taxon>Demequinaceae</taxon>
        <taxon>Demequina</taxon>
    </lineage>
</organism>
<dbReference type="Proteomes" id="UP001172737">
    <property type="component" value="Unassembled WGS sequence"/>
</dbReference>
<feature type="chain" id="PRO_5043488103" evidence="5">
    <location>
        <begin position="26"/>
        <end position="327"/>
    </location>
</feature>
<accession>A0AAW7M785</accession>
<evidence type="ECO:0000256" key="5">
    <source>
        <dbReference type="SAM" id="SignalP"/>
    </source>
</evidence>
<dbReference type="InterPro" id="IPR051313">
    <property type="entry name" value="Bact_iron-sidero_bind"/>
</dbReference>
<evidence type="ECO:0000256" key="2">
    <source>
        <dbReference type="ARBA" id="ARBA00008814"/>
    </source>
</evidence>
<evidence type="ECO:0000259" key="6">
    <source>
        <dbReference type="PROSITE" id="PS50983"/>
    </source>
</evidence>
<dbReference type="GO" id="GO:0030288">
    <property type="term" value="C:outer membrane-bounded periplasmic space"/>
    <property type="evidence" value="ECO:0007669"/>
    <property type="project" value="TreeGrafter"/>
</dbReference>
<dbReference type="GO" id="GO:1901678">
    <property type="term" value="P:iron coordination entity transport"/>
    <property type="evidence" value="ECO:0007669"/>
    <property type="project" value="UniProtKB-ARBA"/>
</dbReference>
<evidence type="ECO:0000256" key="1">
    <source>
        <dbReference type="ARBA" id="ARBA00004196"/>
    </source>
</evidence>
<dbReference type="InterPro" id="IPR033870">
    <property type="entry name" value="FatB"/>
</dbReference>
<evidence type="ECO:0000256" key="3">
    <source>
        <dbReference type="ARBA" id="ARBA00022448"/>
    </source>
</evidence>
<comment type="caution">
    <text evidence="7">The sequence shown here is derived from an EMBL/GenBank/DDBJ whole genome shotgun (WGS) entry which is preliminary data.</text>
</comment>
<feature type="signal peptide" evidence="5">
    <location>
        <begin position="1"/>
        <end position="25"/>
    </location>
</feature>
<keyword evidence="8" id="KW-1185">Reference proteome</keyword>
<name>A0AAW7M785_9MICO</name>
<keyword evidence="3" id="KW-0813">Transport</keyword>
<dbReference type="CDD" id="cd01140">
    <property type="entry name" value="FatB"/>
    <property type="match status" value="1"/>
</dbReference>
<dbReference type="AlphaFoldDB" id="A0AAW7M785"/>
<comment type="similarity">
    <text evidence="2">Belongs to the bacterial solute-binding protein 8 family.</text>
</comment>
<protein>
    <submittedName>
        <fullName evidence="7">ABC transporter substrate-binding protein</fullName>
    </submittedName>
</protein>
<dbReference type="PROSITE" id="PS50983">
    <property type="entry name" value="FE_B12_PBP"/>
    <property type="match status" value="1"/>
</dbReference>
<keyword evidence="4 5" id="KW-0732">Signal</keyword>
<gene>
    <name evidence="7" type="ORF">QQX10_10495</name>
</gene>
<evidence type="ECO:0000313" key="7">
    <source>
        <dbReference type="EMBL" id="MDN4488596.1"/>
    </source>
</evidence>
<dbReference type="SUPFAM" id="SSF53807">
    <property type="entry name" value="Helical backbone' metal receptor"/>
    <property type="match status" value="1"/>
</dbReference>
<dbReference type="Pfam" id="PF01497">
    <property type="entry name" value="Peripla_BP_2"/>
    <property type="match status" value="1"/>
</dbReference>
<dbReference type="PANTHER" id="PTHR30532">
    <property type="entry name" value="IRON III DICITRATE-BINDING PERIPLASMIC PROTEIN"/>
    <property type="match status" value="1"/>
</dbReference>
<evidence type="ECO:0000256" key="4">
    <source>
        <dbReference type="ARBA" id="ARBA00022729"/>
    </source>
</evidence>
<dbReference type="PROSITE" id="PS51257">
    <property type="entry name" value="PROKAR_LIPOPROTEIN"/>
    <property type="match status" value="1"/>
</dbReference>
<sequence length="327" mass="33236">MTVARLPRALVLAVAALGLSACAGAAATEPTASSPAAEAASAPTEITVTTATGDVTLPADPQRIVVFEHGILDTIDALGEGDRVVAIPHQGIPDYLAGYAESTENAGTLFEPDYEAVNAAEPDLIIVGGRSSATLEEMEQIAPTVDLSFEWGTDAFLATLERNAEALDTILGLEGAATAAVAGFEADAAAIAEDAASAGTGLVVLTTGGKINAFGPSEEGRFDFVYGLFGITPAAEQVAIDSHGDAISYEFLAETDADMLIVLDRDAAIGAEGESAQALLDNALVNGTSAAQNDAIAYVDTQKWYLAFGGLTALDGISEEIGALVAS</sequence>
<dbReference type="InterPro" id="IPR002491">
    <property type="entry name" value="ABC_transptr_periplasmic_BD"/>
</dbReference>
<evidence type="ECO:0000313" key="8">
    <source>
        <dbReference type="Proteomes" id="UP001172737"/>
    </source>
</evidence>
<reference evidence="7" key="1">
    <citation type="submission" date="2023-06" db="EMBL/GenBank/DDBJ databases">
        <title>Sysu t00039.</title>
        <authorList>
            <person name="Gao L."/>
            <person name="Fang B.-Z."/>
            <person name="Li W.-J."/>
        </authorList>
    </citation>
    <scope>NUCLEOTIDE SEQUENCE</scope>
    <source>
        <strain evidence="7">SYSU T00039</strain>
    </source>
</reference>
<dbReference type="RefSeq" id="WP_301120669.1">
    <property type="nucleotide sequence ID" value="NZ_JAUHPX010000006.1"/>
</dbReference>
<proteinExistence type="inferred from homology"/>
<dbReference type="EMBL" id="JAUHPX010000006">
    <property type="protein sequence ID" value="MDN4488596.1"/>
    <property type="molecule type" value="Genomic_DNA"/>
</dbReference>
<comment type="subcellular location">
    <subcellularLocation>
        <location evidence="1">Cell envelope</location>
    </subcellularLocation>
</comment>